<dbReference type="SUPFAM" id="SSF46689">
    <property type="entry name" value="Homeodomain-like"/>
    <property type="match status" value="1"/>
</dbReference>
<evidence type="ECO:0000313" key="3">
    <source>
        <dbReference type="Proteomes" id="UP000233276"/>
    </source>
</evidence>
<dbReference type="InterPro" id="IPR001647">
    <property type="entry name" value="HTH_TetR"/>
</dbReference>
<organism evidence="2 3">
    <name type="scientific">Microbacterium hominis</name>
    <dbReference type="NCBI Taxonomy" id="162426"/>
    <lineage>
        <taxon>Bacteria</taxon>
        <taxon>Bacillati</taxon>
        <taxon>Actinomycetota</taxon>
        <taxon>Actinomycetes</taxon>
        <taxon>Micrococcales</taxon>
        <taxon>Microbacteriaceae</taxon>
        <taxon>Microbacterium</taxon>
    </lineage>
</organism>
<evidence type="ECO:0000313" key="2">
    <source>
        <dbReference type="EMBL" id="AUG28482.1"/>
    </source>
</evidence>
<dbReference type="Proteomes" id="UP000233276">
    <property type="component" value="Chromosome"/>
</dbReference>
<dbReference type="PROSITE" id="PS50977">
    <property type="entry name" value="HTH_TETR_2"/>
    <property type="match status" value="1"/>
</dbReference>
<dbReference type="EMBL" id="CP025299">
    <property type="protein sequence ID" value="AUG28482.1"/>
    <property type="molecule type" value="Genomic_DNA"/>
</dbReference>
<dbReference type="Gene3D" id="1.10.10.60">
    <property type="entry name" value="Homeodomain-like"/>
    <property type="match status" value="1"/>
</dbReference>
<dbReference type="KEGG" id="mhos:CXR34_02750"/>
<accession>A0A134DGQ1</accession>
<dbReference type="PRINTS" id="PR00455">
    <property type="entry name" value="HTHTETR"/>
</dbReference>
<dbReference type="GO" id="GO:0000976">
    <property type="term" value="F:transcription cis-regulatory region binding"/>
    <property type="evidence" value="ECO:0007669"/>
    <property type="project" value="TreeGrafter"/>
</dbReference>
<dbReference type="GO" id="GO:0003700">
    <property type="term" value="F:DNA-binding transcription factor activity"/>
    <property type="evidence" value="ECO:0007669"/>
    <property type="project" value="TreeGrafter"/>
</dbReference>
<dbReference type="Gene3D" id="1.10.357.10">
    <property type="entry name" value="Tetracycline Repressor, domain 2"/>
    <property type="match status" value="1"/>
</dbReference>
<dbReference type="InterPro" id="IPR009057">
    <property type="entry name" value="Homeodomain-like_sf"/>
</dbReference>
<proteinExistence type="predicted"/>
<protein>
    <submittedName>
        <fullName evidence="2">TetR/AcrR family transcriptional regulator</fullName>
    </submittedName>
</protein>
<keyword evidence="1" id="KW-0238">DNA-binding</keyword>
<dbReference type="InterPro" id="IPR050109">
    <property type="entry name" value="HTH-type_TetR-like_transc_reg"/>
</dbReference>
<dbReference type="AlphaFoldDB" id="A0A134DGQ1"/>
<name>A0A134DGQ1_9MICO</name>
<dbReference type="RefSeq" id="WP_060959947.1">
    <property type="nucleotide sequence ID" value="NZ_CP025299.1"/>
</dbReference>
<dbReference type="PANTHER" id="PTHR30055">
    <property type="entry name" value="HTH-TYPE TRANSCRIPTIONAL REGULATOR RUTR"/>
    <property type="match status" value="1"/>
</dbReference>
<dbReference type="PANTHER" id="PTHR30055:SF237">
    <property type="entry name" value="TRANSCRIPTIONAL REPRESSOR MCE3R"/>
    <property type="match status" value="1"/>
</dbReference>
<reference evidence="2 3" key="1">
    <citation type="submission" date="2017-12" db="EMBL/GenBank/DDBJ databases">
        <title>Isolation and characterization of estrogens degradatiion strain Microbacterium hominis SJTG1.</title>
        <authorList>
            <person name="Xiong W."/>
            <person name="Yin C."/>
            <person name="Zheng D."/>
            <person name="Liang R."/>
        </authorList>
    </citation>
    <scope>NUCLEOTIDE SEQUENCE [LARGE SCALE GENOMIC DNA]</scope>
    <source>
        <strain evidence="2 3">SJTG1</strain>
    </source>
</reference>
<sequence>MTTWRSSQKADRRARLLVEAAALFARRGFAAVTTVEIGEAVGMSGPALYKHFPSKDAILAELLVDASERLLQGGREIVAGTGPSDAVAAGAVLDELIAFHIGFATAAPDIIRIQDRELAGLDSDTNHRVRRLQRAYVAEWDVVLATAAPALSAPERETRLLGVFGLLNSTPHSAGASGDDAARILAGMARRALRDEA</sequence>
<dbReference type="Pfam" id="PF00440">
    <property type="entry name" value="TetR_N"/>
    <property type="match status" value="1"/>
</dbReference>
<dbReference type="STRING" id="162426.RM52_06900"/>
<gene>
    <name evidence="2" type="ORF">CXR34_02750</name>
</gene>
<evidence type="ECO:0000256" key="1">
    <source>
        <dbReference type="ARBA" id="ARBA00023125"/>
    </source>
</evidence>
<dbReference type="OrthoDB" id="9179041at2"/>